<dbReference type="PANTHER" id="PTHR43591:SF24">
    <property type="entry name" value="2-METHOXY-6-POLYPRENYL-1,4-BENZOQUINOL METHYLASE, MITOCHONDRIAL"/>
    <property type="match status" value="1"/>
</dbReference>
<accession>A0A4P6JKV8</accession>
<dbReference type="InterPro" id="IPR029063">
    <property type="entry name" value="SAM-dependent_MTases_sf"/>
</dbReference>
<sequence>MAMHLFRFFRRARKGQGVSTRWEPGPCPLTSVKGGRRWREDIPYALPKDLQENDRLHYQHYVFKTLLGGNYHAPLERVGNILDVGCGPGYWMLEIAQQFPQARISGLDTEFALPPGPVASNCRFVQGNILHGLPFAEQSFDYTHQRLLVAALPSQAWPWEIKELLRVTRLGGWVELIEAGDGFAATGPQTERFLSWTRAALRMRGIDAGIIANIGRWLEEAGAREVVFRTLSYPLGSWAGHEGVLWGKDVFAGFLAIKGLLNAQLGVPLHELEAVLAQIPQEWDRYRTCNSIYVAYGKK</sequence>
<organism evidence="2 3">
    <name type="scientific">Ktedonosporobacter rubrisoli</name>
    <dbReference type="NCBI Taxonomy" id="2509675"/>
    <lineage>
        <taxon>Bacteria</taxon>
        <taxon>Bacillati</taxon>
        <taxon>Chloroflexota</taxon>
        <taxon>Ktedonobacteria</taxon>
        <taxon>Ktedonobacterales</taxon>
        <taxon>Ktedonosporobacteraceae</taxon>
        <taxon>Ktedonosporobacter</taxon>
    </lineage>
</organism>
<proteinExistence type="predicted"/>
<dbReference type="KEGG" id="kbs:EPA93_07200"/>
<keyword evidence="2" id="KW-0808">Transferase</keyword>
<evidence type="ECO:0000313" key="3">
    <source>
        <dbReference type="Proteomes" id="UP000290365"/>
    </source>
</evidence>
<dbReference type="CDD" id="cd02440">
    <property type="entry name" value="AdoMet_MTases"/>
    <property type="match status" value="1"/>
</dbReference>
<dbReference type="Proteomes" id="UP000290365">
    <property type="component" value="Chromosome"/>
</dbReference>
<protein>
    <submittedName>
        <fullName evidence="2">Class I SAM-dependent methyltransferase</fullName>
    </submittedName>
</protein>
<dbReference type="GO" id="GO:0008168">
    <property type="term" value="F:methyltransferase activity"/>
    <property type="evidence" value="ECO:0007669"/>
    <property type="project" value="UniProtKB-KW"/>
</dbReference>
<gene>
    <name evidence="2" type="ORF">EPA93_07200</name>
</gene>
<keyword evidence="3" id="KW-1185">Reference proteome</keyword>
<reference evidence="2 3" key="1">
    <citation type="submission" date="2019-01" db="EMBL/GenBank/DDBJ databases">
        <title>Ktedonosporobacter rubrisoli SCAWS-G2.</title>
        <authorList>
            <person name="Huang Y."/>
            <person name="Yan B."/>
        </authorList>
    </citation>
    <scope>NUCLEOTIDE SEQUENCE [LARGE SCALE GENOMIC DNA]</scope>
    <source>
        <strain evidence="2 3">SCAWS-G2</strain>
    </source>
</reference>
<name>A0A4P6JKV8_KTERU</name>
<evidence type="ECO:0000259" key="1">
    <source>
        <dbReference type="Pfam" id="PF13649"/>
    </source>
</evidence>
<evidence type="ECO:0000313" key="2">
    <source>
        <dbReference type="EMBL" id="QBD75804.1"/>
    </source>
</evidence>
<dbReference type="Gene3D" id="3.40.50.150">
    <property type="entry name" value="Vaccinia Virus protein VP39"/>
    <property type="match status" value="1"/>
</dbReference>
<dbReference type="InterPro" id="IPR041698">
    <property type="entry name" value="Methyltransf_25"/>
</dbReference>
<feature type="domain" description="Methyltransferase" evidence="1">
    <location>
        <begin position="81"/>
        <end position="172"/>
    </location>
</feature>
<dbReference type="OrthoDB" id="159797at2"/>
<dbReference type="EMBL" id="CP035758">
    <property type="protein sequence ID" value="QBD75804.1"/>
    <property type="molecule type" value="Genomic_DNA"/>
</dbReference>
<dbReference type="AlphaFoldDB" id="A0A4P6JKV8"/>
<dbReference type="GO" id="GO:0032259">
    <property type="term" value="P:methylation"/>
    <property type="evidence" value="ECO:0007669"/>
    <property type="project" value="UniProtKB-KW"/>
</dbReference>
<dbReference type="PANTHER" id="PTHR43591">
    <property type="entry name" value="METHYLTRANSFERASE"/>
    <property type="match status" value="1"/>
</dbReference>
<dbReference type="SUPFAM" id="SSF53335">
    <property type="entry name" value="S-adenosyl-L-methionine-dependent methyltransferases"/>
    <property type="match status" value="1"/>
</dbReference>
<keyword evidence="2" id="KW-0489">Methyltransferase</keyword>
<dbReference type="Pfam" id="PF13649">
    <property type="entry name" value="Methyltransf_25"/>
    <property type="match status" value="1"/>
</dbReference>